<evidence type="ECO:0000256" key="1">
    <source>
        <dbReference type="ARBA" id="ARBA00007121"/>
    </source>
</evidence>
<gene>
    <name evidence="3" type="ORF">SAMN02745161_1148</name>
</gene>
<dbReference type="CDD" id="cd07709">
    <property type="entry name" value="flavodiiron_proteins_MBL-fold"/>
    <property type="match status" value="1"/>
</dbReference>
<dbReference type="InterPro" id="IPR029039">
    <property type="entry name" value="Flavoprotein-like_sf"/>
</dbReference>
<dbReference type="EMBL" id="FSRG01000004">
    <property type="protein sequence ID" value="SIN91200.1"/>
    <property type="molecule type" value="Genomic_DNA"/>
</dbReference>
<dbReference type="InterPro" id="IPR001279">
    <property type="entry name" value="Metallo-B-lactamas"/>
</dbReference>
<dbReference type="AlphaFoldDB" id="A0A1N6F7H2"/>
<organism evidence="3 4">
    <name type="scientific">Halodesulfovibrio marinisediminis DSM 17456</name>
    <dbReference type="NCBI Taxonomy" id="1121457"/>
    <lineage>
        <taxon>Bacteria</taxon>
        <taxon>Pseudomonadati</taxon>
        <taxon>Thermodesulfobacteriota</taxon>
        <taxon>Desulfovibrionia</taxon>
        <taxon>Desulfovibrionales</taxon>
        <taxon>Desulfovibrionaceae</taxon>
        <taxon>Halodesulfovibrio</taxon>
    </lineage>
</organism>
<reference evidence="4" key="1">
    <citation type="submission" date="2016-11" db="EMBL/GenBank/DDBJ databases">
        <authorList>
            <person name="Varghese N."/>
            <person name="Submissions S."/>
        </authorList>
    </citation>
    <scope>NUCLEOTIDE SEQUENCE [LARGE SCALE GENOMIC DNA]</scope>
    <source>
        <strain evidence="4">DSM 17456</strain>
    </source>
</reference>
<dbReference type="SUPFAM" id="SSF52218">
    <property type="entry name" value="Flavoproteins"/>
    <property type="match status" value="1"/>
</dbReference>
<dbReference type="InterPro" id="IPR016440">
    <property type="entry name" value="Rubredoxin-O_OxRdtase"/>
</dbReference>
<dbReference type="GO" id="GO:0010181">
    <property type="term" value="F:FMN binding"/>
    <property type="evidence" value="ECO:0007669"/>
    <property type="project" value="InterPro"/>
</dbReference>
<comment type="similarity">
    <text evidence="1">In the N-terminal section; belongs to the zinc metallo-hydrolase group 3 family.</text>
</comment>
<keyword evidence="4" id="KW-1185">Reference proteome</keyword>
<dbReference type="InterPro" id="IPR036866">
    <property type="entry name" value="RibonucZ/Hydroxyglut_hydro"/>
</dbReference>
<dbReference type="PROSITE" id="PS50902">
    <property type="entry name" value="FLAVODOXIN_LIKE"/>
    <property type="match status" value="1"/>
</dbReference>
<dbReference type="Pfam" id="PF19583">
    <property type="entry name" value="ODP"/>
    <property type="match status" value="1"/>
</dbReference>
<name>A0A1N6F7H2_9BACT</name>
<accession>A0A1N6F7H2</accession>
<dbReference type="RefSeq" id="WP_074215998.1">
    <property type="nucleotide sequence ID" value="NZ_FSRG01000004.1"/>
</dbReference>
<dbReference type="Proteomes" id="UP000184694">
    <property type="component" value="Unassembled WGS sequence"/>
</dbReference>
<dbReference type="InterPro" id="IPR045761">
    <property type="entry name" value="ODP_dom"/>
</dbReference>
<dbReference type="GO" id="GO:0046872">
    <property type="term" value="F:metal ion binding"/>
    <property type="evidence" value="ECO:0007669"/>
    <property type="project" value="InterPro"/>
</dbReference>
<evidence type="ECO:0000313" key="3">
    <source>
        <dbReference type="EMBL" id="SIN91200.1"/>
    </source>
</evidence>
<proteinExistence type="inferred from homology"/>
<dbReference type="GO" id="GO:0009055">
    <property type="term" value="F:electron transfer activity"/>
    <property type="evidence" value="ECO:0007669"/>
    <property type="project" value="InterPro"/>
</dbReference>
<dbReference type="PANTHER" id="PTHR43717:SF1">
    <property type="entry name" value="ANAEROBIC NITRIC OXIDE REDUCTASE FLAVORUBREDOXIN"/>
    <property type="match status" value="1"/>
</dbReference>
<dbReference type="SMART" id="SM00849">
    <property type="entry name" value="Lactamase_B"/>
    <property type="match status" value="1"/>
</dbReference>
<dbReference type="PIRSF" id="PIRSF005243">
    <property type="entry name" value="ROO"/>
    <property type="match status" value="1"/>
</dbReference>
<evidence type="ECO:0000313" key="4">
    <source>
        <dbReference type="Proteomes" id="UP000184694"/>
    </source>
</evidence>
<evidence type="ECO:0000259" key="2">
    <source>
        <dbReference type="PROSITE" id="PS50902"/>
    </source>
</evidence>
<dbReference type="Pfam" id="PF00258">
    <property type="entry name" value="Flavodoxin_1"/>
    <property type="match status" value="1"/>
</dbReference>
<dbReference type="Gene3D" id="3.60.15.10">
    <property type="entry name" value="Ribonuclease Z/Hydroxyacylglutathione hydrolase-like"/>
    <property type="match status" value="1"/>
</dbReference>
<dbReference type="GO" id="GO:0016491">
    <property type="term" value="F:oxidoreductase activity"/>
    <property type="evidence" value="ECO:0007669"/>
    <property type="project" value="InterPro"/>
</dbReference>
<dbReference type="PANTHER" id="PTHR43717">
    <property type="entry name" value="ANAEROBIC NITRIC OXIDE REDUCTASE FLAVORUBREDOXIN"/>
    <property type="match status" value="1"/>
</dbReference>
<sequence length="396" mass="44754">MHKKVTNNVSWVGKIDWELRTAHGKEYSTHKGTTYNAYLIKDEKTALVDTVWEPYGDEFVENLKREIDLDQIDYIICNHAEPDHSGALPALMKHIPNTPIYCTKQAITSLSGHYHQDWTFHPVGTGDKLSLGKNALTFHPIPMVHWPDSMMTHLSGENILFSNDAFGQHYAHELLFNDLADKCTLYEEAIKYFANILTPFSSIIKSRITDFLVTGIPVKMIAPSHGIIWRNNPEQIIEHYLQWCDAYQDDQITIIYDTMYNATKIIAETIAQGILQHSPATQVKLFHAAKADKNDILTEVFRSKAVLLGSPTFNKGPLSSLAALLEEFQGLKFMNKKANAFTSYGWSGEAAKILNAQLTNAGFTVTGEEFRVNWRMDTDDRTKALQFGVDFASATF</sequence>
<protein>
    <submittedName>
        <fullName evidence="3">Flavorubredoxin</fullName>
    </submittedName>
</protein>
<dbReference type="InterPro" id="IPR008254">
    <property type="entry name" value="Flavodoxin/NO_synth"/>
</dbReference>
<feature type="domain" description="Flavodoxin-like" evidence="2">
    <location>
        <begin position="252"/>
        <end position="392"/>
    </location>
</feature>
<dbReference type="OrthoDB" id="9800607at2"/>
<dbReference type="SUPFAM" id="SSF56281">
    <property type="entry name" value="Metallo-hydrolase/oxidoreductase"/>
    <property type="match status" value="1"/>
</dbReference>
<dbReference type="Gene3D" id="3.40.50.360">
    <property type="match status" value="1"/>
</dbReference>
<dbReference type="STRING" id="1121457.SAMN02745161_1148"/>